<dbReference type="HAMAP" id="MF_00651">
    <property type="entry name" value="Nuclease_YqgF"/>
    <property type="match status" value="1"/>
</dbReference>
<dbReference type="NCBIfam" id="TIGR00250">
    <property type="entry name" value="RNAse_H_YqgF"/>
    <property type="match status" value="1"/>
</dbReference>
<dbReference type="Pfam" id="PF03652">
    <property type="entry name" value="RuvX"/>
    <property type="match status" value="1"/>
</dbReference>
<accession>A0AA34RDQ5</accession>
<dbReference type="AlphaFoldDB" id="A0AA34RDQ5"/>
<dbReference type="InterPro" id="IPR012337">
    <property type="entry name" value="RNaseH-like_sf"/>
</dbReference>
<dbReference type="GO" id="GO:0000967">
    <property type="term" value="P:rRNA 5'-end processing"/>
    <property type="evidence" value="ECO:0007669"/>
    <property type="project" value="UniProtKB-UniRule"/>
</dbReference>
<dbReference type="InterPro" id="IPR005227">
    <property type="entry name" value="YqgF"/>
</dbReference>
<dbReference type="KEGG" id="cpm:G5S_0903"/>
<dbReference type="CDD" id="cd16964">
    <property type="entry name" value="YqgF"/>
    <property type="match status" value="1"/>
</dbReference>
<proteinExistence type="inferred from homology"/>
<dbReference type="Proteomes" id="UP000008305">
    <property type="component" value="Chromosome"/>
</dbReference>
<dbReference type="GO" id="GO:0004518">
    <property type="term" value="F:nuclease activity"/>
    <property type="evidence" value="ECO:0007669"/>
    <property type="project" value="UniProtKB-KW"/>
</dbReference>
<keyword evidence="2 5" id="KW-0690">Ribosome biogenesis</keyword>
<dbReference type="PANTHER" id="PTHR33317">
    <property type="entry name" value="POLYNUCLEOTIDYL TRANSFERASE, RIBONUCLEASE H-LIKE SUPERFAMILY PROTEIN"/>
    <property type="match status" value="1"/>
</dbReference>
<comment type="function">
    <text evidence="5">Could be a nuclease involved in processing of the 5'-end of pre-16S rRNA.</text>
</comment>
<dbReference type="EC" id="3.1.-.-" evidence="5"/>
<reference evidence="7 8" key="1">
    <citation type="journal article" date="2011" name="J. Bacteriol.">
        <title>Genome sequence of the obligate intracellular animal pathogen Chlamydia pecorum E58.</title>
        <authorList>
            <person name="Mojica S."/>
            <person name="Huot Creasy H."/>
            <person name="Daugherty S."/>
            <person name="Read T.D."/>
            <person name="Kim T."/>
            <person name="Kaltenboeck B."/>
            <person name="Bavoil P."/>
            <person name="Myers G.S."/>
        </authorList>
    </citation>
    <scope>NUCLEOTIDE SEQUENCE [LARGE SCALE GENOMIC DNA]</scope>
    <source>
        <strain evidence="7 8">E58</strain>
    </source>
</reference>
<gene>
    <name evidence="7" type="ordered locus">G5S_0903</name>
</gene>
<feature type="domain" description="YqgF/RNase H-like" evidence="6">
    <location>
        <begin position="8"/>
        <end position="110"/>
    </location>
</feature>
<evidence type="ECO:0000256" key="2">
    <source>
        <dbReference type="ARBA" id="ARBA00022517"/>
    </source>
</evidence>
<evidence type="ECO:0000313" key="8">
    <source>
        <dbReference type="Proteomes" id="UP000008305"/>
    </source>
</evidence>
<keyword evidence="4 5" id="KW-0378">Hydrolase</keyword>
<dbReference type="InterPro" id="IPR037027">
    <property type="entry name" value="YqgF/RNaseH-like_dom_sf"/>
</dbReference>
<dbReference type="SMART" id="SM00732">
    <property type="entry name" value="YqgFc"/>
    <property type="match status" value="1"/>
</dbReference>
<organism evidence="7 8">
    <name type="scientific">Chlamydia pecorum (strain ATCC VR-628 / DSM 29919 / E58)</name>
    <name type="common">Chlamydophila pecorum</name>
    <dbReference type="NCBI Taxonomy" id="331635"/>
    <lineage>
        <taxon>Bacteria</taxon>
        <taxon>Pseudomonadati</taxon>
        <taxon>Chlamydiota</taxon>
        <taxon>Chlamydiia</taxon>
        <taxon>Chlamydiales</taxon>
        <taxon>Chlamydiaceae</taxon>
        <taxon>Chlamydia/Chlamydophila group</taxon>
        <taxon>Chlamydia</taxon>
    </lineage>
</organism>
<evidence type="ECO:0000256" key="1">
    <source>
        <dbReference type="ARBA" id="ARBA00022490"/>
    </source>
</evidence>
<keyword evidence="3 5" id="KW-0540">Nuclease</keyword>
<evidence type="ECO:0000256" key="5">
    <source>
        <dbReference type="HAMAP-Rule" id="MF_00651"/>
    </source>
</evidence>
<keyword evidence="8" id="KW-1185">Reference proteome</keyword>
<sequence length="146" mass="16153">MFESSDTKVYLGVDYGLKRVGLACASAPLFLSVPIGTVERGKNLDVIVTTLRKIIVERHVSCVILGNPIPMYGNQVSALQEEIAIFAKKLKEATCIEVILWDERLSSAQAERMLKHDCGLSRKQRKGKTDTLAATLILSSFLERCL</sequence>
<dbReference type="GO" id="GO:0005829">
    <property type="term" value="C:cytosol"/>
    <property type="evidence" value="ECO:0007669"/>
    <property type="project" value="TreeGrafter"/>
</dbReference>
<evidence type="ECO:0000256" key="4">
    <source>
        <dbReference type="ARBA" id="ARBA00022801"/>
    </source>
</evidence>
<protein>
    <recommendedName>
        <fullName evidence="5">Putative pre-16S rRNA nuclease</fullName>
        <ecNumber evidence="5">3.1.-.-</ecNumber>
    </recommendedName>
</protein>
<dbReference type="PANTHER" id="PTHR33317:SF4">
    <property type="entry name" value="POLYNUCLEOTIDYL TRANSFERASE, RIBONUCLEASE H-LIKE SUPERFAMILY PROTEIN"/>
    <property type="match status" value="1"/>
</dbReference>
<dbReference type="GO" id="GO:0016788">
    <property type="term" value="F:hydrolase activity, acting on ester bonds"/>
    <property type="evidence" value="ECO:0007669"/>
    <property type="project" value="UniProtKB-UniRule"/>
</dbReference>
<dbReference type="InterPro" id="IPR006641">
    <property type="entry name" value="YqgF/RNaseH-like_dom"/>
</dbReference>
<dbReference type="Gene3D" id="3.30.420.140">
    <property type="entry name" value="YqgF/RNase H-like domain"/>
    <property type="match status" value="1"/>
</dbReference>
<comment type="subcellular location">
    <subcellularLocation>
        <location evidence="5">Cytoplasm</location>
    </subcellularLocation>
</comment>
<evidence type="ECO:0000259" key="6">
    <source>
        <dbReference type="SMART" id="SM00732"/>
    </source>
</evidence>
<dbReference type="SUPFAM" id="SSF53098">
    <property type="entry name" value="Ribonuclease H-like"/>
    <property type="match status" value="1"/>
</dbReference>
<comment type="similarity">
    <text evidence="5">Belongs to the YqgF HJR family.</text>
</comment>
<dbReference type="EMBL" id="CP002608">
    <property type="protein sequence ID" value="AEB41840.1"/>
    <property type="molecule type" value="Genomic_DNA"/>
</dbReference>
<evidence type="ECO:0000313" key="7">
    <source>
        <dbReference type="EMBL" id="AEB41840.1"/>
    </source>
</evidence>
<name>A0AA34RDQ5_CHLPE</name>
<dbReference type="RefSeq" id="WP_013712918.1">
    <property type="nucleotide sequence ID" value="NC_015408.1"/>
</dbReference>
<evidence type="ECO:0000256" key="3">
    <source>
        <dbReference type="ARBA" id="ARBA00022722"/>
    </source>
</evidence>
<keyword evidence="1 5" id="KW-0963">Cytoplasm</keyword>